<dbReference type="Pfam" id="PF08241">
    <property type="entry name" value="Methyltransf_11"/>
    <property type="match status" value="1"/>
</dbReference>
<dbReference type="InterPro" id="IPR050447">
    <property type="entry name" value="Erg6_SMT_methyltransf"/>
</dbReference>
<dbReference type="Proteomes" id="UP001501508">
    <property type="component" value="Unassembled WGS sequence"/>
</dbReference>
<dbReference type="RefSeq" id="WP_345033091.1">
    <property type="nucleotide sequence ID" value="NZ_BAABEY010000036.1"/>
</dbReference>
<accession>A0ABP8MBF5</accession>
<evidence type="ECO:0000256" key="1">
    <source>
        <dbReference type="ARBA" id="ARBA00022679"/>
    </source>
</evidence>
<feature type="compositionally biased region" description="Polar residues" evidence="2">
    <location>
        <begin position="15"/>
        <end position="24"/>
    </location>
</feature>
<proteinExistence type="predicted"/>
<dbReference type="GO" id="GO:0032259">
    <property type="term" value="P:methylation"/>
    <property type="evidence" value="ECO:0007669"/>
    <property type="project" value="UniProtKB-KW"/>
</dbReference>
<reference evidence="5" key="1">
    <citation type="journal article" date="2019" name="Int. J. Syst. Evol. Microbiol.">
        <title>The Global Catalogue of Microorganisms (GCM) 10K type strain sequencing project: providing services to taxonomists for standard genome sequencing and annotation.</title>
        <authorList>
            <consortium name="The Broad Institute Genomics Platform"/>
            <consortium name="The Broad Institute Genome Sequencing Center for Infectious Disease"/>
            <person name="Wu L."/>
            <person name="Ma J."/>
        </authorList>
    </citation>
    <scope>NUCLEOTIDE SEQUENCE [LARGE SCALE GENOMIC DNA]</scope>
    <source>
        <strain evidence="5">JCM 31920</strain>
    </source>
</reference>
<evidence type="ECO:0000256" key="2">
    <source>
        <dbReference type="SAM" id="MobiDB-lite"/>
    </source>
</evidence>
<dbReference type="SUPFAM" id="SSF53335">
    <property type="entry name" value="S-adenosyl-L-methionine-dependent methyltransferases"/>
    <property type="match status" value="1"/>
</dbReference>
<dbReference type="GO" id="GO:0008168">
    <property type="term" value="F:methyltransferase activity"/>
    <property type="evidence" value="ECO:0007669"/>
    <property type="project" value="UniProtKB-KW"/>
</dbReference>
<comment type="caution">
    <text evidence="4">The sequence shown here is derived from an EMBL/GenBank/DDBJ whole genome shotgun (WGS) entry which is preliminary data.</text>
</comment>
<dbReference type="EMBL" id="BAABEY010000036">
    <property type="protein sequence ID" value="GAA4447849.1"/>
    <property type="molecule type" value="Genomic_DNA"/>
</dbReference>
<dbReference type="PANTHER" id="PTHR44068">
    <property type="entry name" value="ZGC:194242"/>
    <property type="match status" value="1"/>
</dbReference>
<keyword evidence="1" id="KW-0808">Transferase</keyword>
<evidence type="ECO:0000313" key="5">
    <source>
        <dbReference type="Proteomes" id="UP001501508"/>
    </source>
</evidence>
<organism evidence="4 5">
    <name type="scientific">Ravibacter arvi</name>
    <dbReference type="NCBI Taxonomy" id="2051041"/>
    <lineage>
        <taxon>Bacteria</taxon>
        <taxon>Pseudomonadati</taxon>
        <taxon>Bacteroidota</taxon>
        <taxon>Cytophagia</taxon>
        <taxon>Cytophagales</taxon>
        <taxon>Spirosomataceae</taxon>
        <taxon>Ravibacter</taxon>
    </lineage>
</organism>
<evidence type="ECO:0000313" key="4">
    <source>
        <dbReference type="EMBL" id="GAA4447849.1"/>
    </source>
</evidence>
<feature type="domain" description="Methyltransferase type 11" evidence="3">
    <location>
        <begin position="70"/>
        <end position="162"/>
    </location>
</feature>
<name>A0ABP8MBF5_9BACT</name>
<feature type="region of interest" description="Disordered" evidence="2">
    <location>
        <begin position="1"/>
        <end position="24"/>
    </location>
</feature>
<dbReference type="InterPro" id="IPR013216">
    <property type="entry name" value="Methyltransf_11"/>
</dbReference>
<sequence length="234" mass="26140">MTEQRKTSIDPITAQEGSPPQNDWQELARQLRSPSGDEGRKVAVSMNHANMEMIVRAFELSELASDQQLLELGPGNGAHLQEVMHRWPGICYTGVEISETMIHEACTRNQGLRNIALLMTDGQKLPFGDQAFDRIITVNTLYFWEEPAVYAAEIRRVLKTESGLFCLAFVDDESMEKLPFTAHGFKLYNLETAGQLLADAGFVIRGKFSETGTILSNTGDKIDRTINYILAGRN</sequence>
<evidence type="ECO:0000259" key="3">
    <source>
        <dbReference type="Pfam" id="PF08241"/>
    </source>
</evidence>
<keyword evidence="4" id="KW-0489">Methyltransferase</keyword>
<dbReference type="InterPro" id="IPR029063">
    <property type="entry name" value="SAM-dependent_MTases_sf"/>
</dbReference>
<dbReference type="CDD" id="cd02440">
    <property type="entry name" value="AdoMet_MTases"/>
    <property type="match status" value="1"/>
</dbReference>
<keyword evidence="5" id="KW-1185">Reference proteome</keyword>
<dbReference type="Gene3D" id="3.40.50.150">
    <property type="entry name" value="Vaccinia Virus protein VP39"/>
    <property type="match status" value="1"/>
</dbReference>
<gene>
    <name evidence="4" type="ORF">GCM10023091_43460</name>
</gene>
<dbReference type="PANTHER" id="PTHR44068:SF1">
    <property type="entry name" value="HYPOTHETICAL LOC100005854"/>
    <property type="match status" value="1"/>
</dbReference>
<protein>
    <submittedName>
        <fullName evidence="4">Class I SAM-dependent methyltransferase</fullName>
    </submittedName>
</protein>